<feature type="chain" id="PRO_5004773468" evidence="2">
    <location>
        <begin position="20"/>
        <end position="605"/>
    </location>
</feature>
<dbReference type="Proteomes" id="UP000018721">
    <property type="component" value="Unassembled WGS sequence"/>
</dbReference>
<gene>
    <name evidence="4" type="ORF">F443_21233</name>
</gene>
<keyword evidence="1" id="KW-0812">Transmembrane</keyword>
<dbReference type="Gene3D" id="1.10.510.10">
    <property type="entry name" value="Transferase(Phosphotransferase) domain 1"/>
    <property type="match status" value="1"/>
</dbReference>
<dbReference type="OrthoDB" id="2013020at2759"/>
<dbReference type="GO" id="GO:0005524">
    <property type="term" value="F:ATP binding"/>
    <property type="evidence" value="ECO:0007669"/>
    <property type="project" value="InterPro"/>
</dbReference>
<evidence type="ECO:0000256" key="1">
    <source>
        <dbReference type="SAM" id="Phobius"/>
    </source>
</evidence>
<keyword evidence="4" id="KW-0808">Transferase</keyword>
<keyword evidence="4" id="KW-0418">Kinase</keyword>
<sequence length="605" mass="66253">MPPATAFLAVLALLQASEAAVPTYLQTAYWENSDCSGTPFYINIIPEANCEQTSVMYTCLPYIFDGSQYYRATTCVADTHKWIKSYNMSRFLAMEQFSAGCDEYLEGNVLLANDSCVKIMNSTSYRSGIANVGNDASMSLKIFADNACTTAEAMEFLIEGSAVNNNLCYDGQYKFYSQSASNVNGTTNARGVETRILYSSSGSIKDSNNLTSATTISTGSSYTSTKSGVGKSTSIVIVVVALVVTVAACCLFFWCRRRSTRNRQEVNSSTAPSDVGGFVNAVLAMEIPMETRPTNVSSVESNRDGGEGEEESALWRNEVILGARVPREKVVAKRLISRGGYGEVYVGAYNRRRVALKMLLPETRKSKAHRISFLAEMKLMATLEHPRIVRLIGIAWDSPNDLCGLIEFIPGGDLRALLNKYAEAHRPIGFTYEKAKIASHVAHALTYLHSLIPAVIHRDLKSKNILLTHELDAKLTDFGVSREHVDRTMTAGVGTSLWISPEVMMGERYDDKADIFSLGVVLSELNTHAMPYAHAKPRDSSGDRLPDTAILQLVAGGKLRADFSQGGPEALMQLGLACVALDPKDRPTAPEVLYRLQKAMREMTT</sequence>
<dbReference type="PROSITE" id="PS50011">
    <property type="entry name" value="PROTEIN_KINASE_DOM"/>
    <property type="match status" value="1"/>
</dbReference>
<dbReference type="AlphaFoldDB" id="V9E0M2"/>
<dbReference type="InterPro" id="IPR000719">
    <property type="entry name" value="Prot_kinase_dom"/>
</dbReference>
<keyword evidence="1" id="KW-1133">Transmembrane helix</keyword>
<name>V9E0M2_PHYNI</name>
<dbReference type="PANTHER" id="PTHR44329">
    <property type="entry name" value="SERINE/THREONINE-PROTEIN KINASE TNNI3K-RELATED"/>
    <property type="match status" value="1"/>
</dbReference>
<dbReference type="Gene3D" id="3.30.200.20">
    <property type="entry name" value="Phosphorylase Kinase, domain 1"/>
    <property type="match status" value="1"/>
</dbReference>
<dbReference type="SMART" id="SM00220">
    <property type="entry name" value="S_TKc"/>
    <property type="match status" value="1"/>
</dbReference>
<dbReference type="InterPro" id="IPR051681">
    <property type="entry name" value="Ser/Thr_Kinases-Pseudokinases"/>
</dbReference>
<feature type="domain" description="Protein kinase" evidence="3">
    <location>
        <begin position="330"/>
        <end position="600"/>
    </location>
</feature>
<evidence type="ECO:0000313" key="4">
    <source>
        <dbReference type="EMBL" id="ETI31827.1"/>
    </source>
</evidence>
<dbReference type="GO" id="GO:0004674">
    <property type="term" value="F:protein serine/threonine kinase activity"/>
    <property type="evidence" value="ECO:0007669"/>
    <property type="project" value="TreeGrafter"/>
</dbReference>
<dbReference type="PROSITE" id="PS00108">
    <property type="entry name" value="PROTEIN_KINASE_ST"/>
    <property type="match status" value="1"/>
</dbReference>
<comment type="caution">
    <text evidence="4">The sequence shown here is derived from an EMBL/GenBank/DDBJ whole genome shotgun (WGS) entry which is preliminary data.</text>
</comment>
<evidence type="ECO:0000256" key="2">
    <source>
        <dbReference type="SAM" id="SignalP"/>
    </source>
</evidence>
<evidence type="ECO:0000259" key="3">
    <source>
        <dbReference type="PROSITE" id="PS50011"/>
    </source>
</evidence>
<feature type="transmembrane region" description="Helical" evidence="1">
    <location>
        <begin position="235"/>
        <end position="255"/>
    </location>
</feature>
<accession>V9E0M2</accession>
<organism evidence="4 5">
    <name type="scientific">Phytophthora nicotianae P1569</name>
    <dbReference type="NCBI Taxonomy" id="1317065"/>
    <lineage>
        <taxon>Eukaryota</taxon>
        <taxon>Sar</taxon>
        <taxon>Stramenopiles</taxon>
        <taxon>Oomycota</taxon>
        <taxon>Peronosporomycetes</taxon>
        <taxon>Peronosporales</taxon>
        <taxon>Peronosporaceae</taxon>
        <taxon>Phytophthora</taxon>
    </lineage>
</organism>
<evidence type="ECO:0000313" key="5">
    <source>
        <dbReference type="Proteomes" id="UP000018721"/>
    </source>
</evidence>
<dbReference type="SUPFAM" id="SSF56112">
    <property type="entry name" value="Protein kinase-like (PK-like)"/>
    <property type="match status" value="1"/>
</dbReference>
<keyword evidence="1" id="KW-0472">Membrane</keyword>
<dbReference type="InterPro" id="IPR011009">
    <property type="entry name" value="Kinase-like_dom_sf"/>
</dbReference>
<reference evidence="4 5" key="1">
    <citation type="submission" date="2013-11" db="EMBL/GenBank/DDBJ databases">
        <title>The Genome Sequence of Phytophthora parasitica P1569.</title>
        <authorList>
            <consortium name="The Broad Institute Genomics Platform"/>
            <person name="Russ C."/>
            <person name="Tyler B."/>
            <person name="Panabieres F."/>
            <person name="Shan W."/>
            <person name="Tripathy S."/>
            <person name="Grunwald N."/>
            <person name="Machado M."/>
            <person name="Johnson C.S."/>
            <person name="Arredondo F."/>
            <person name="Hong C."/>
            <person name="Coffey M."/>
            <person name="Young S.K."/>
            <person name="Zeng Q."/>
            <person name="Gargeya S."/>
            <person name="Fitzgerald M."/>
            <person name="Abouelleil A."/>
            <person name="Alvarado L."/>
            <person name="Chapman S.B."/>
            <person name="Gainer-Dewar J."/>
            <person name="Goldberg J."/>
            <person name="Griggs A."/>
            <person name="Gujja S."/>
            <person name="Hansen M."/>
            <person name="Howarth C."/>
            <person name="Imamovic A."/>
            <person name="Ireland A."/>
            <person name="Larimer J."/>
            <person name="McCowan C."/>
            <person name="Murphy C."/>
            <person name="Pearson M."/>
            <person name="Poon T.W."/>
            <person name="Priest M."/>
            <person name="Roberts A."/>
            <person name="Saif S."/>
            <person name="Shea T."/>
            <person name="Sykes S."/>
            <person name="Wortman J."/>
            <person name="Nusbaum C."/>
            <person name="Birren B."/>
        </authorList>
    </citation>
    <scope>NUCLEOTIDE SEQUENCE [LARGE SCALE GENOMIC DNA]</scope>
    <source>
        <strain evidence="4 5">P1569</strain>
    </source>
</reference>
<dbReference type="eggNOG" id="KOG0192">
    <property type="taxonomic scope" value="Eukaryota"/>
</dbReference>
<dbReference type="Pfam" id="PF00069">
    <property type="entry name" value="Pkinase"/>
    <property type="match status" value="1"/>
</dbReference>
<keyword evidence="5" id="KW-1185">Reference proteome</keyword>
<dbReference type="InterPro" id="IPR008271">
    <property type="entry name" value="Ser/Thr_kinase_AS"/>
</dbReference>
<feature type="signal peptide" evidence="2">
    <location>
        <begin position="1"/>
        <end position="19"/>
    </location>
</feature>
<proteinExistence type="predicted"/>
<keyword evidence="2" id="KW-0732">Signal</keyword>
<protein>
    <submittedName>
        <fullName evidence="4">TKL protein kinase</fullName>
    </submittedName>
</protein>
<dbReference type="HOGENOM" id="CLU_000288_63_45_1"/>
<dbReference type="EMBL" id="ANIZ01003725">
    <property type="protein sequence ID" value="ETI31827.1"/>
    <property type="molecule type" value="Genomic_DNA"/>
</dbReference>
<dbReference type="PANTHER" id="PTHR44329:SF214">
    <property type="entry name" value="PROTEIN KINASE DOMAIN-CONTAINING PROTEIN"/>
    <property type="match status" value="1"/>
</dbReference>